<dbReference type="GO" id="GO:0004326">
    <property type="term" value="F:tetrahydrofolylpolyglutamate synthase activity"/>
    <property type="evidence" value="ECO:0007669"/>
    <property type="project" value="InterPro"/>
</dbReference>
<evidence type="ECO:0000256" key="18">
    <source>
        <dbReference type="RuleBase" id="RU004135"/>
    </source>
</evidence>
<feature type="modified residue" description="N6-carboxylysine" evidence="17">
    <location>
        <position position="217"/>
    </location>
</feature>
<evidence type="ECO:0000256" key="15">
    <source>
        <dbReference type="ARBA" id="ARBA00076158"/>
    </source>
</evidence>
<evidence type="ECO:0000256" key="2">
    <source>
        <dbReference type="ARBA" id="ARBA00005898"/>
    </source>
</evidence>
<evidence type="ECO:0000259" key="19">
    <source>
        <dbReference type="Pfam" id="PF02875"/>
    </source>
</evidence>
<dbReference type="InterPro" id="IPR004101">
    <property type="entry name" value="Mur_ligase_C"/>
</dbReference>
<comment type="caution">
    <text evidence="17">Lacks conserved residue(s) required for the propagation of feature annotation.</text>
</comment>
<dbReference type="OrthoDB" id="9800958at2"/>
<evidence type="ECO:0000256" key="6">
    <source>
        <dbReference type="ARBA" id="ARBA00022840"/>
    </source>
</evidence>
<keyword evidence="3 17" id="KW-0963">Cytoplasm</keyword>
<dbReference type="Pfam" id="PF02875">
    <property type="entry name" value="Mur_ligase_C"/>
    <property type="match status" value="1"/>
</dbReference>
<comment type="PTM">
    <text evidence="17">Carboxylation is probably crucial for Mg(2+) binding and, consequently, for the gamma-phosphate positioning of ATP.</text>
</comment>
<dbReference type="GO" id="GO:0008765">
    <property type="term" value="F:UDP-N-acetylmuramoylalanyl-D-glutamate-2,6-diaminopimelate ligase activity"/>
    <property type="evidence" value="ECO:0007669"/>
    <property type="project" value="UniProtKB-UniRule"/>
</dbReference>
<reference evidence="21 22" key="1">
    <citation type="submission" date="2018-06" db="EMBL/GenBank/DDBJ databases">
        <title>Freshwater and sediment microbial communities from various areas in North America, analyzing microbe dynamics in response to fracking.</title>
        <authorList>
            <person name="Lamendella R."/>
        </authorList>
    </citation>
    <scope>NUCLEOTIDE SEQUENCE [LARGE SCALE GENOMIC DNA]</scope>
    <source>
        <strain evidence="21 22">97B</strain>
    </source>
</reference>
<keyword evidence="8 17" id="KW-0573">Peptidoglycan synthesis</keyword>
<dbReference type="Gene3D" id="3.40.1190.10">
    <property type="entry name" value="Mur-like, catalytic domain"/>
    <property type="match status" value="1"/>
</dbReference>
<organism evidence="21 22">
    <name type="scientific">Rossellomorea aquimaris</name>
    <dbReference type="NCBI Taxonomy" id="189382"/>
    <lineage>
        <taxon>Bacteria</taxon>
        <taxon>Bacillati</taxon>
        <taxon>Bacillota</taxon>
        <taxon>Bacilli</taxon>
        <taxon>Bacillales</taxon>
        <taxon>Bacillaceae</taxon>
        <taxon>Rossellomorea</taxon>
    </lineage>
</organism>
<feature type="binding site" evidence="17">
    <location>
        <begin position="108"/>
        <end position="114"/>
    </location>
    <ligand>
        <name>ATP</name>
        <dbReference type="ChEBI" id="CHEBI:30616"/>
    </ligand>
</feature>
<dbReference type="NCBIfam" id="NF001126">
    <property type="entry name" value="PRK00139.1-4"/>
    <property type="match status" value="1"/>
</dbReference>
<comment type="function">
    <text evidence="11 17">Catalyzes the addition of meso-diaminopimelic acid to the nucleotide precursor UDP-N-acetylmuramoyl-L-alanyl-D-glutamate (UMAG) in the biosynthesis of bacterial cell-wall peptidoglycan.</text>
</comment>
<dbReference type="NCBIfam" id="NF001124">
    <property type="entry name" value="PRK00139.1-2"/>
    <property type="match status" value="1"/>
</dbReference>
<dbReference type="GO" id="GO:0005737">
    <property type="term" value="C:cytoplasm"/>
    <property type="evidence" value="ECO:0007669"/>
    <property type="project" value="UniProtKB-SubCell"/>
</dbReference>
<dbReference type="GO" id="GO:0005524">
    <property type="term" value="F:ATP binding"/>
    <property type="evidence" value="ECO:0007669"/>
    <property type="project" value="UniProtKB-UniRule"/>
</dbReference>
<evidence type="ECO:0000256" key="4">
    <source>
        <dbReference type="ARBA" id="ARBA00022598"/>
    </source>
</evidence>
<feature type="binding site" evidence="17">
    <location>
        <position position="461"/>
    </location>
    <ligand>
        <name>meso-2,6-diaminopimelate</name>
        <dbReference type="ChEBI" id="CHEBI:57791"/>
    </ligand>
</feature>
<keyword evidence="17 18" id="KW-0132">Cell division</keyword>
<dbReference type="AlphaFoldDB" id="A0A366EYW3"/>
<evidence type="ECO:0000256" key="10">
    <source>
        <dbReference type="ARBA" id="ARBA00050251"/>
    </source>
</evidence>
<evidence type="ECO:0000259" key="20">
    <source>
        <dbReference type="Pfam" id="PF08245"/>
    </source>
</evidence>
<evidence type="ECO:0000256" key="3">
    <source>
        <dbReference type="ARBA" id="ARBA00022490"/>
    </source>
</evidence>
<name>A0A366EYW3_9BACI</name>
<accession>A0A366EYW3</accession>
<keyword evidence="17" id="KW-0460">Magnesium</keyword>
<dbReference type="InterPro" id="IPR035911">
    <property type="entry name" value="MurE/MurF_N"/>
</dbReference>
<comment type="subcellular location">
    <subcellularLocation>
        <location evidence="17 18">Cytoplasm</location>
    </subcellularLocation>
</comment>
<dbReference type="FunFam" id="3.90.190.20:FF:000006">
    <property type="entry name" value="UDP-N-acetylmuramoyl-L-alanyl-D-glutamate--2,6-diaminopimelate ligase"/>
    <property type="match status" value="1"/>
</dbReference>
<dbReference type="Proteomes" id="UP000252118">
    <property type="component" value="Unassembled WGS sequence"/>
</dbReference>
<keyword evidence="5 17" id="KW-0547">Nucleotide-binding</keyword>
<feature type="binding site" evidence="17">
    <location>
        <begin position="407"/>
        <end position="410"/>
    </location>
    <ligand>
        <name>meso-2,6-diaminopimelate</name>
        <dbReference type="ChEBI" id="CHEBI:57791"/>
    </ligand>
</feature>
<dbReference type="EMBL" id="QNRJ01000002">
    <property type="protein sequence ID" value="RBP06910.1"/>
    <property type="molecule type" value="Genomic_DNA"/>
</dbReference>
<feature type="binding site" evidence="17">
    <location>
        <position position="185"/>
    </location>
    <ligand>
        <name>UDP-N-acetyl-alpha-D-muramoyl-L-alanyl-D-glutamate</name>
        <dbReference type="ChEBI" id="CHEBI:83900"/>
    </ligand>
</feature>
<dbReference type="InterPro" id="IPR036615">
    <property type="entry name" value="Mur_ligase_C_dom_sf"/>
</dbReference>
<dbReference type="GO" id="GO:0009252">
    <property type="term" value="P:peptidoglycan biosynthetic process"/>
    <property type="evidence" value="ECO:0007669"/>
    <property type="project" value="UniProtKB-UniRule"/>
</dbReference>
<dbReference type="EC" id="6.3.2.13" evidence="12 17"/>
<feature type="binding site" evidence="17">
    <location>
        <position position="457"/>
    </location>
    <ligand>
        <name>meso-2,6-diaminopimelate</name>
        <dbReference type="ChEBI" id="CHEBI:57791"/>
    </ligand>
</feature>
<dbReference type="SUPFAM" id="SSF63418">
    <property type="entry name" value="MurE/MurF N-terminal domain"/>
    <property type="match status" value="1"/>
</dbReference>
<feature type="domain" description="Mur ligase central" evidence="20">
    <location>
        <begin position="106"/>
        <end position="312"/>
    </location>
</feature>
<feature type="binding site" evidence="17">
    <location>
        <position position="183"/>
    </location>
    <ligand>
        <name>UDP-N-acetyl-alpha-D-muramoyl-L-alanyl-D-glutamate</name>
        <dbReference type="ChEBI" id="CHEBI:83900"/>
    </ligand>
</feature>
<gene>
    <name evidence="17" type="primary">murE</name>
    <name evidence="21" type="ORF">DET59_102296</name>
</gene>
<keyword evidence="17 18" id="KW-0131">Cell cycle</keyword>
<dbReference type="NCBIfam" id="TIGR01085">
    <property type="entry name" value="murE"/>
    <property type="match status" value="1"/>
</dbReference>
<keyword evidence="4 17" id="KW-0436">Ligase</keyword>
<dbReference type="InterPro" id="IPR013221">
    <property type="entry name" value="Mur_ligase_cen"/>
</dbReference>
<proteinExistence type="inferred from homology"/>
<evidence type="ECO:0000256" key="17">
    <source>
        <dbReference type="HAMAP-Rule" id="MF_00208"/>
    </source>
</evidence>
<comment type="cofactor">
    <cofactor evidence="17">
        <name>Mg(2+)</name>
        <dbReference type="ChEBI" id="CHEBI:18420"/>
    </cofactor>
</comment>
<evidence type="ECO:0000256" key="7">
    <source>
        <dbReference type="ARBA" id="ARBA00022960"/>
    </source>
</evidence>
<dbReference type="Gene3D" id="3.90.190.20">
    <property type="entry name" value="Mur ligase, C-terminal domain"/>
    <property type="match status" value="1"/>
</dbReference>
<evidence type="ECO:0000256" key="8">
    <source>
        <dbReference type="ARBA" id="ARBA00022984"/>
    </source>
</evidence>
<comment type="similarity">
    <text evidence="2 17">Belongs to the MurCDEF family. MurE subfamily.</text>
</comment>
<dbReference type="InterPro" id="IPR036565">
    <property type="entry name" value="Mur-like_cat_sf"/>
</dbReference>
<dbReference type="GO" id="GO:0000287">
    <property type="term" value="F:magnesium ion binding"/>
    <property type="evidence" value="ECO:0007669"/>
    <property type="project" value="UniProtKB-UniRule"/>
</dbReference>
<dbReference type="GO" id="GO:0051301">
    <property type="term" value="P:cell division"/>
    <property type="evidence" value="ECO:0007669"/>
    <property type="project" value="UniProtKB-KW"/>
</dbReference>
<dbReference type="SUPFAM" id="SSF53244">
    <property type="entry name" value="MurD-like peptide ligases, peptide-binding domain"/>
    <property type="match status" value="1"/>
</dbReference>
<feature type="domain" description="Mur ligase C-terminal" evidence="19">
    <location>
        <begin position="334"/>
        <end position="459"/>
    </location>
</feature>
<dbReference type="UniPathway" id="UPA00219"/>
<dbReference type="PANTHER" id="PTHR23135">
    <property type="entry name" value="MUR LIGASE FAMILY MEMBER"/>
    <property type="match status" value="1"/>
</dbReference>
<evidence type="ECO:0000256" key="13">
    <source>
        <dbReference type="ARBA" id="ARBA00072883"/>
    </source>
</evidence>
<keyword evidence="6 17" id="KW-0067">ATP-binding</keyword>
<evidence type="ECO:0000313" key="21">
    <source>
        <dbReference type="EMBL" id="RBP06910.1"/>
    </source>
</evidence>
<sequence>MRLHTLLEVLPFFSVEGEGNPAISNIANHHKKVKNGDLFICINGLEIDSHSLAPLAEKNGAAAILSERSIEANVPVIIVPDTKKAMAILADYFYKQPSHQLLLVGVTGTNGKTTTTHLIDQVLTHCGMKTGLIGTMHIKVGDELQVSHNTTPDSLTLQQTFKQFCDKGVRSAIMEVSSHALDQGRVHGCDYDIAVFTNLTQDHLDYHKSMDDYRNAKGLLFSQLGNTYFKKSPKYAIINKDDEAADFFIRATAAHVFTYGLSPSADFYARDIVLKATKSAFTLVSPFGEKEMVLNLAGQFNVYNALAAIATASAAGIPIEDSVRSLERAHGIRGRFETISEGQPFSVIVDYAHTPDGLKNVLETIQSITKGKVIVVVGCGGDRDKIKRPIMAEIACEYGDFAIFTSDNPRTEDPESILGDMESGVVGKQYQLIVDRKEAIKEALSLAKVDDIVLIAGKGHETYQIIGNNVYDFDDREVARQIIKGM</sequence>
<comment type="caution">
    <text evidence="21">The sequence shown here is derived from an EMBL/GenBank/DDBJ whole genome shotgun (WGS) entry which is preliminary data.</text>
</comment>
<feature type="short sequence motif" description="Meso-diaminopimelate recognition motif" evidence="17">
    <location>
        <begin position="407"/>
        <end position="410"/>
    </location>
</feature>
<dbReference type="RefSeq" id="WP_113968305.1">
    <property type="nucleotide sequence ID" value="NZ_QNRJ01000002.1"/>
</dbReference>
<dbReference type="HAMAP" id="MF_00208">
    <property type="entry name" value="MurE"/>
    <property type="match status" value="1"/>
</dbReference>
<evidence type="ECO:0000256" key="1">
    <source>
        <dbReference type="ARBA" id="ARBA00004752"/>
    </source>
</evidence>
<evidence type="ECO:0000256" key="16">
    <source>
        <dbReference type="ARBA" id="ARBA00081560"/>
    </source>
</evidence>
<protein>
    <recommendedName>
        <fullName evidence="13 17">UDP-N-acetylmuramoyl-L-alanyl-D-glutamate--2,6-diaminopimelate ligase</fullName>
        <ecNumber evidence="12 17">6.3.2.13</ecNumber>
    </recommendedName>
    <alternativeName>
        <fullName evidence="14 17">Meso-A2pm-adding enzyme</fullName>
    </alternativeName>
    <alternativeName>
        <fullName evidence="15 17">Meso-diaminopimelate-adding enzyme</fullName>
    </alternativeName>
    <alternativeName>
        <fullName evidence="16 17">UDP-MurNAc-L-Ala-D-Glu:meso-diaminopimelate ligase</fullName>
    </alternativeName>
    <alternativeName>
        <fullName evidence="17">UDP-MurNAc-tripeptide synthetase</fullName>
    </alternativeName>
    <alternativeName>
        <fullName evidence="17">UDP-N-acetylmuramyl-tripeptide synthetase</fullName>
    </alternativeName>
</protein>
<evidence type="ECO:0000256" key="12">
    <source>
        <dbReference type="ARBA" id="ARBA00066633"/>
    </source>
</evidence>
<dbReference type="InterPro" id="IPR018109">
    <property type="entry name" value="Folylpolyglutamate_synth_CS"/>
</dbReference>
<evidence type="ECO:0000256" key="14">
    <source>
        <dbReference type="ARBA" id="ARBA00075482"/>
    </source>
</evidence>
<dbReference type="SUPFAM" id="SSF53623">
    <property type="entry name" value="MurD-like peptide ligases, catalytic domain"/>
    <property type="match status" value="1"/>
</dbReference>
<evidence type="ECO:0000313" key="22">
    <source>
        <dbReference type="Proteomes" id="UP000252118"/>
    </source>
</evidence>
<feature type="binding site" evidence="17">
    <location>
        <position position="149"/>
    </location>
    <ligand>
        <name>UDP-N-acetyl-alpha-D-muramoyl-L-alanyl-D-glutamate</name>
        <dbReference type="ChEBI" id="CHEBI:83900"/>
    </ligand>
</feature>
<dbReference type="GO" id="GO:0071555">
    <property type="term" value="P:cell wall organization"/>
    <property type="evidence" value="ECO:0007669"/>
    <property type="project" value="UniProtKB-KW"/>
</dbReference>
<comment type="pathway">
    <text evidence="1 17 18">Cell wall biogenesis; peptidoglycan biosynthesis.</text>
</comment>
<feature type="binding site" evidence="17">
    <location>
        <begin position="150"/>
        <end position="151"/>
    </location>
    <ligand>
        <name>UDP-N-acetyl-alpha-D-muramoyl-L-alanyl-D-glutamate</name>
        <dbReference type="ChEBI" id="CHEBI:83900"/>
    </ligand>
</feature>
<evidence type="ECO:0000256" key="9">
    <source>
        <dbReference type="ARBA" id="ARBA00023316"/>
    </source>
</evidence>
<dbReference type="InterPro" id="IPR005761">
    <property type="entry name" value="UDP-N-AcMur-Glu-dNH2Pim_ligase"/>
</dbReference>
<feature type="binding site" evidence="17">
    <location>
        <position position="383"/>
    </location>
    <ligand>
        <name>meso-2,6-diaminopimelate</name>
        <dbReference type="ChEBI" id="CHEBI:57791"/>
    </ligand>
</feature>
<dbReference type="Gene3D" id="3.40.1390.10">
    <property type="entry name" value="MurE/MurF, N-terminal domain"/>
    <property type="match status" value="1"/>
</dbReference>
<keyword evidence="9 17" id="KW-0961">Cell wall biogenesis/degradation</keyword>
<evidence type="ECO:0000256" key="11">
    <source>
        <dbReference type="ARBA" id="ARBA00056782"/>
    </source>
</evidence>
<dbReference type="PROSITE" id="PS01011">
    <property type="entry name" value="FOLYLPOLYGLU_SYNT_1"/>
    <property type="match status" value="1"/>
</dbReference>
<keyword evidence="7 17" id="KW-0133">Cell shape</keyword>
<dbReference type="PANTHER" id="PTHR23135:SF4">
    <property type="entry name" value="UDP-N-ACETYLMURAMOYL-L-ALANYL-D-GLUTAMATE--2,6-DIAMINOPIMELATE LIGASE MURE HOMOLOG, CHLOROPLASTIC"/>
    <property type="match status" value="1"/>
</dbReference>
<evidence type="ECO:0000256" key="5">
    <source>
        <dbReference type="ARBA" id="ARBA00022741"/>
    </source>
</evidence>
<feature type="binding site" evidence="17">
    <location>
        <position position="177"/>
    </location>
    <ligand>
        <name>UDP-N-acetyl-alpha-D-muramoyl-L-alanyl-D-glutamate</name>
        <dbReference type="ChEBI" id="CHEBI:83900"/>
    </ligand>
</feature>
<dbReference type="GO" id="GO:0008360">
    <property type="term" value="P:regulation of cell shape"/>
    <property type="evidence" value="ECO:0007669"/>
    <property type="project" value="UniProtKB-KW"/>
</dbReference>
<dbReference type="Pfam" id="PF08245">
    <property type="entry name" value="Mur_ligase_M"/>
    <property type="match status" value="1"/>
</dbReference>
<comment type="catalytic activity">
    <reaction evidence="10 17">
        <text>UDP-N-acetyl-alpha-D-muramoyl-L-alanyl-D-glutamate + meso-2,6-diaminopimelate + ATP = UDP-N-acetyl-alpha-D-muramoyl-L-alanyl-gamma-D-glutamyl-meso-2,6-diaminopimelate + ADP + phosphate + H(+)</text>
        <dbReference type="Rhea" id="RHEA:23676"/>
        <dbReference type="ChEBI" id="CHEBI:15378"/>
        <dbReference type="ChEBI" id="CHEBI:30616"/>
        <dbReference type="ChEBI" id="CHEBI:43474"/>
        <dbReference type="ChEBI" id="CHEBI:57791"/>
        <dbReference type="ChEBI" id="CHEBI:83900"/>
        <dbReference type="ChEBI" id="CHEBI:83905"/>
        <dbReference type="ChEBI" id="CHEBI:456216"/>
        <dbReference type="EC" id="6.3.2.13"/>
    </reaction>
</comment>